<dbReference type="Proteomes" id="UP000765802">
    <property type="component" value="Unassembled WGS sequence"/>
</dbReference>
<gene>
    <name evidence="1" type="ORF">BC349_00475</name>
</gene>
<dbReference type="RefSeq" id="WP_187254788.1">
    <property type="nucleotide sequence ID" value="NZ_JBHULF010000006.1"/>
</dbReference>
<keyword evidence="2" id="KW-1185">Reference proteome</keyword>
<sequence length="380" mass="43525">MNVGIQEMEHFEGVYPVIRLFDTGRNRLFLFVNKTVYHRLLDLFGEDANRFEWIIQQENESTHSFCRRIGRTVQENQVSLLYLNTVSKHHIFYARMLAKLKGVESVLTVHDVNCLFHEKFSLEPRRFARYLGKKWLTRCISAFNTVSETVKPALAALAGKGKRVFTVPGAVYEKPGRFVPVGQGLEIVIPGSLDSKRRDYEQVFRLHEMTAGLPLNFTLLGGGKEDDAIAIRARCRSIGSGRLRWFDTGIVDQHIFDEELDRAHFLWIPSVVDTRICGDIPEIYGITKSSGNIFDIIKHAKPFIYPETLCVQHELRSAGISYNSLENLVYELKLILETPGLYRKWATEAERASRLFTIEKVRTKQYPLFEGRTGTSAASF</sequence>
<evidence type="ECO:0000313" key="2">
    <source>
        <dbReference type="Proteomes" id="UP000765802"/>
    </source>
</evidence>
<organism evidence="1 2">
    <name type="scientific">Flavihumibacter stibioxidans</name>
    <dbReference type="NCBI Taxonomy" id="1834163"/>
    <lineage>
        <taxon>Bacteria</taxon>
        <taxon>Pseudomonadati</taxon>
        <taxon>Bacteroidota</taxon>
        <taxon>Chitinophagia</taxon>
        <taxon>Chitinophagales</taxon>
        <taxon>Chitinophagaceae</taxon>
        <taxon>Flavihumibacter</taxon>
    </lineage>
</organism>
<protein>
    <recommendedName>
        <fullName evidence="3">Glycosyltransferase involved in cell wall biosynthesis</fullName>
    </recommendedName>
</protein>
<comment type="caution">
    <text evidence="1">The sequence shown here is derived from an EMBL/GenBank/DDBJ whole genome shotgun (WGS) entry which is preliminary data.</text>
</comment>
<evidence type="ECO:0008006" key="3">
    <source>
        <dbReference type="Google" id="ProtNLM"/>
    </source>
</evidence>
<dbReference type="Gene3D" id="3.40.50.2000">
    <property type="entry name" value="Glycogen Phosphorylase B"/>
    <property type="match status" value="1"/>
</dbReference>
<accession>A0ABR7M378</accession>
<dbReference type="EMBL" id="MBUA01000001">
    <property type="protein sequence ID" value="MBC6489427.1"/>
    <property type="molecule type" value="Genomic_DNA"/>
</dbReference>
<name>A0ABR7M378_9BACT</name>
<evidence type="ECO:0000313" key="1">
    <source>
        <dbReference type="EMBL" id="MBC6489427.1"/>
    </source>
</evidence>
<dbReference type="SUPFAM" id="SSF53756">
    <property type="entry name" value="UDP-Glycosyltransferase/glycogen phosphorylase"/>
    <property type="match status" value="1"/>
</dbReference>
<proteinExistence type="predicted"/>
<reference evidence="1 2" key="1">
    <citation type="submission" date="2016-07" db="EMBL/GenBank/DDBJ databases">
        <title>Genome analysis of Flavihumibacter stibioxidans YS-17.</title>
        <authorList>
            <person name="Shi K."/>
            <person name="Han Y."/>
            <person name="Wang G."/>
        </authorList>
    </citation>
    <scope>NUCLEOTIDE SEQUENCE [LARGE SCALE GENOMIC DNA]</scope>
    <source>
        <strain evidence="1 2">YS-17</strain>
    </source>
</reference>